<accession>A0A166JTG5</accession>
<name>A0A166JTG5_9AGAM</name>
<sequence length="227" mass="25229">MPSVSPRGTWQPQPTFDTLMLKWMIRLPKGGNRRDPWSFPPRSRMAHALHSGATRDIMVGAAIARPAAQGLPAWRGSEIIASLAPGGRDLSRLTIGVQGSMISVIEGWMKRQLCLCGRYLAAHINIMRRYKTKPMKQSLARMYWEYTSQQFRNTNDNPNKLLLTRSLLYVLSTSSGFASRKLVLLFSLESSVSLVCHARKREIAGAAPASLSDSRINPMGDLWACGS</sequence>
<dbReference type="AlphaFoldDB" id="A0A166JTG5"/>
<dbReference type="Proteomes" id="UP000076532">
    <property type="component" value="Unassembled WGS sequence"/>
</dbReference>
<keyword evidence="2" id="KW-1185">Reference proteome</keyword>
<evidence type="ECO:0000313" key="2">
    <source>
        <dbReference type="Proteomes" id="UP000076532"/>
    </source>
</evidence>
<dbReference type="EMBL" id="KV417549">
    <property type="protein sequence ID" value="KZP21199.1"/>
    <property type="molecule type" value="Genomic_DNA"/>
</dbReference>
<evidence type="ECO:0000313" key="1">
    <source>
        <dbReference type="EMBL" id="KZP21199.1"/>
    </source>
</evidence>
<protein>
    <submittedName>
        <fullName evidence="1">Uncharacterized protein</fullName>
    </submittedName>
</protein>
<gene>
    <name evidence="1" type="ORF">FIBSPDRAFT_1021158</name>
</gene>
<reference evidence="1 2" key="1">
    <citation type="journal article" date="2016" name="Mol. Biol. Evol.">
        <title>Comparative Genomics of Early-Diverging Mushroom-Forming Fungi Provides Insights into the Origins of Lignocellulose Decay Capabilities.</title>
        <authorList>
            <person name="Nagy L.G."/>
            <person name="Riley R."/>
            <person name="Tritt A."/>
            <person name="Adam C."/>
            <person name="Daum C."/>
            <person name="Floudas D."/>
            <person name="Sun H."/>
            <person name="Yadav J.S."/>
            <person name="Pangilinan J."/>
            <person name="Larsson K.H."/>
            <person name="Matsuura K."/>
            <person name="Barry K."/>
            <person name="Labutti K."/>
            <person name="Kuo R."/>
            <person name="Ohm R.A."/>
            <person name="Bhattacharya S.S."/>
            <person name="Shirouzu T."/>
            <person name="Yoshinaga Y."/>
            <person name="Martin F.M."/>
            <person name="Grigoriev I.V."/>
            <person name="Hibbett D.S."/>
        </authorList>
    </citation>
    <scope>NUCLEOTIDE SEQUENCE [LARGE SCALE GENOMIC DNA]</scope>
    <source>
        <strain evidence="1 2">CBS 109695</strain>
    </source>
</reference>
<proteinExistence type="predicted"/>
<organism evidence="1 2">
    <name type="scientific">Athelia psychrophila</name>
    <dbReference type="NCBI Taxonomy" id="1759441"/>
    <lineage>
        <taxon>Eukaryota</taxon>
        <taxon>Fungi</taxon>
        <taxon>Dikarya</taxon>
        <taxon>Basidiomycota</taxon>
        <taxon>Agaricomycotina</taxon>
        <taxon>Agaricomycetes</taxon>
        <taxon>Agaricomycetidae</taxon>
        <taxon>Atheliales</taxon>
        <taxon>Atheliaceae</taxon>
        <taxon>Athelia</taxon>
    </lineage>
</organism>